<organism evidence="1">
    <name type="scientific">marine sediment metagenome</name>
    <dbReference type="NCBI Taxonomy" id="412755"/>
    <lineage>
        <taxon>unclassified sequences</taxon>
        <taxon>metagenomes</taxon>
        <taxon>ecological metagenomes</taxon>
    </lineage>
</organism>
<name>A0A0F9AUG8_9ZZZZ</name>
<evidence type="ECO:0000313" key="1">
    <source>
        <dbReference type="EMBL" id="KKL13204.1"/>
    </source>
</evidence>
<protein>
    <submittedName>
        <fullName evidence="1">Uncharacterized protein</fullName>
    </submittedName>
</protein>
<reference evidence="1" key="1">
    <citation type="journal article" date="2015" name="Nature">
        <title>Complex archaea that bridge the gap between prokaryotes and eukaryotes.</title>
        <authorList>
            <person name="Spang A."/>
            <person name="Saw J.H."/>
            <person name="Jorgensen S.L."/>
            <person name="Zaremba-Niedzwiedzka K."/>
            <person name="Martijn J."/>
            <person name="Lind A.E."/>
            <person name="van Eijk R."/>
            <person name="Schleper C."/>
            <person name="Guy L."/>
            <person name="Ettema T.J."/>
        </authorList>
    </citation>
    <scope>NUCLEOTIDE SEQUENCE</scope>
</reference>
<proteinExistence type="predicted"/>
<dbReference type="AlphaFoldDB" id="A0A0F9AUG8"/>
<accession>A0A0F9AUG8</accession>
<sequence length="296" mass="35921">MKVLYFFDILEGNFMKYYIKLKKKEVEGKISSLRQRYKEIKISAYCLNKEKFFLSSKNFDESISSVLNEFFHIERNTCDNLVNSVLSNVKKSFENLIKNRLNVLNNFWSIMEYKITEEFLFAFEKFEFIKSIIIRESPDIIFISQKDRYFYKSLIKELNLDSIKFLFLKSQINYFYDKIKNLSSRIYEFFKDFKNALSFEFRSRKRRKSKPDDECYIGISSPGNNGYISDFKSVTDQLERENIKYLYIRGIYDIVPTFRNMKFKWALFCHLKLHFKQFFKNPNNKNKIIRYVKPSF</sequence>
<comment type="caution">
    <text evidence="1">The sequence shown here is derived from an EMBL/GenBank/DDBJ whole genome shotgun (WGS) entry which is preliminary data.</text>
</comment>
<gene>
    <name evidence="1" type="ORF">LCGC14_2528100</name>
</gene>
<dbReference type="EMBL" id="LAZR01040953">
    <property type="protein sequence ID" value="KKL13204.1"/>
    <property type="molecule type" value="Genomic_DNA"/>
</dbReference>